<feature type="region of interest" description="Disordered" evidence="1">
    <location>
        <begin position="1"/>
        <end position="98"/>
    </location>
</feature>
<dbReference type="InParanoid" id="K1R560"/>
<protein>
    <submittedName>
        <fullName evidence="2">Uncharacterized protein</fullName>
    </submittedName>
</protein>
<reference evidence="2" key="1">
    <citation type="journal article" date="2012" name="Nature">
        <title>The oyster genome reveals stress adaptation and complexity of shell formation.</title>
        <authorList>
            <person name="Zhang G."/>
            <person name="Fang X."/>
            <person name="Guo X."/>
            <person name="Li L."/>
            <person name="Luo R."/>
            <person name="Xu F."/>
            <person name="Yang P."/>
            <person name="Zhang L."/>
            <person name="Wang X."/>
            <person name="Qi H."/>
            <person name="Xiong Z."/>
            <person name="Que H."/>
            <person name="Xie Y."/>
            <person name="Holland P.W."/>
            <person name="Paps J."/>
            <person name="Zhu Y."/>
            <person name="Wu F."/>
            <person name="Chen Y."/>
            <person name="Wang J."/>
            <person name="Peng C."/>
            <person name="Meng J."/>
            <person name="Yang L."/>
            <person name="Liu J."/>
            <person name="Wen B."/>
            <person name="Zhang N."/>
            <person name="Huang Z."/>
            <person name="Zhu Q."/>
            <person name="Feng Y."/>
            <person name="Mount A."/>
            <person name="Hedgecock D."/>
            <person name="Xu Z."/>
            <person name="Liu Y."/>
            <person name="Domazet-Loso T."/>
            <person name="Du Y."/>
            <person name="Sun X."/>
            <person name="Zhang S."/>
            <person name="Liu B."/>
            <person name="Cheng P."/>
            <person name="Jiang X."/>
            <person name="Li J."/>
            <person name="Fan D."/>
            <person name="Wang W."/>
            <person name="Fu W."/>
            <person name="Wang T."/>
            <person name="Wang B."/>
            <person name="Zhang J."/>
            <person name="Peng Z."/>
            <person name="Li Y."/>
            <person name="Li N."/>
            <person name="Wang J."/>
            <person name="Chen M."/>
            <person name="He Y."/>
            <person name="Tan F."/>
            <person name="Song X."/>
            <person name="Zheng Q."/>
            <person name="Huang R."/>
            <person name="Yang H."/>
            <person name="Du X."/>
            <person name="Chen L."/>
            <person name="Yang M."/>
            <person name="Gaffney P.M."/>
            <person name="Wang S."/>
            <person name="Luo L."/>
            <person name="She Z."/>
            <person name="Ming Y."/>
            <person name="Huang W."/>
            <person name="Zhang S."/>
            <person name="Huang B."/>
            <person name="Zhang Y."/>
            <person name="Qu T."/>
            <person name="Ni P."/>
            <person name="Miao G."/>
            <person name="Wang J."/>
            <person name="Wang Q."/>
            <person name="Steinberg C.E."/>
            <person name="Wang H."/>
            <person name="Li N."/>
            <person name="Qian L."/>
            <person name="Zhang G."/>
            <person name="Li Y."/>
            <person name="Yang H."/>
            <person name="Liu X."/>
            <person name="Wang J."/>
            <person name="Yin Y."/>
            <person name="Wang J."/>
        </authorList>
    </citation>
    <scope>NUCLEOTIDE SEQUENCE [LARGE SCALE GENOMIC DNA]</scope>
    <source>
        <strain evidence="2">05x7-T-G4-1.051#20</strain>
    </source>
</reference>
<dbReference type="AlphaFoldDB" id="K1R560"/>
<organism evidence="2">
    <name type="scientific">Magallana gigas</name>
    <name type="common">Pacific oyster</name>
    <name type="synonym">Crassostrea gigas</name>
    <dbReference type="NCBI Taxonomy" id="29159"/>
    <lineage>
        <taxon>Eukaryota</taxon>
        <taxon>Metazoa</taxon>
        <taxon>Spiralia</taxon>
        <taxon>Lophotrochozoa</taxon>
        <taxon>Mollusca</taxon>
        <taxon>Bivalvia</taxon>
        <taxon>Autobranchia</taxon>
        <taxon>Pteriomorphia</taxon>
        <taxon>Ostreida</taxon>
        <taxon>Ostreoidea</taxon>
        <taxon>Ostreidae</taxon>
        <taxon>Magallana</taxon>
    </lineage>
</organism>
<feature type="compositionally biased region" description="Basic and acidic residues" evidence="1">
    <location>
        <begin position="70"/>
        <end position="82"/>
    </location>
</feature>
<dbReference type="HOGENOM" id="CLU_1295509_0_0_1"/>
<feature type="compositionally biased region" description="Low complexity" evidence="1">
    <location>
        <begin position="35"/>
        <end position="46"/>
    </location>
</feature>
<sequence>MAAKDDFCVDNSDDFDYDDDRNLCEPPKFKRKRPSSSSFYQDSSSSAPTITELPVVSSAGSQTGLPVKAKKSESWGEKKPFEWRNSGHSSDSSSETDPKVGNFIQRIVDAHDLGQHGGKLLLELSSSVFAPTMVVGCICMGTEVIFTYLETKEAHLNKITYDGRCDEPSEGTLRADSISEGPPGVTSCPFIPATDSYEGGASVGASVVFPDIS</sequence>
<name>K1R560_MAGGI</name>
<evidence type="ECO:0000313" key="2">
    <source>
        <dbReference type="EMBL" id="EKC36360.1"/>
    </source>
</evidence>
<proteinExistence type="predicted"/>
<dbReference type="EMBL" id="JH817380">
    <property type="protein sequence ID" value="EKC36360.1"/>
    <property type="molecule type" value="Genomic_DNA"/>
</dbReference>
<evidence type="ECO:0000256" key="1">
    <source>
        <dbReference type="SAM" id="MobiDB-lite"/>
    </source>
</evidence>
<gene>
    <name evidence="2" type="ORF">CGI_10027259</name>
</gene>
<accession>K1R560</accession>